<comment type="caution">
    <text evidence="2">The sequence shown here is derived from an EMBL/GenBank/DDBJ whole genome shotgun (WGS) entry which is preliminary data.</text>
</comment>
<organism evidence="2 3">
    <name type="scientific">Aphis craccivora</name>
    <name type="common">Cowpea aphid</name>
    <dbReference type="NCBI Taxonomy" id="307492"/>
    <lineage>
        <taxon>Eukaryota</taxon>
        <taxon>Metazoa</taxon>
        <taxon>Ecdysozoa</taxon>
        <taxon>Arthropoda</taxon>
        <taxon>Hexapoda</taxon>
        <taxon>Insecta</taxon>
        <taxon>Pterygota</taxon>
        <taxon>Neoptera</taxon>
        <taxon>Paraneoptera</taxon>
        <taxon>Hemiptera</taxon>
        <taxon>Sternorrhyncha</taxon>
        <taxon>Aphidomorpha</taxon>
        <taxon>Aphidoidea</taxon>
        <taxon>Aphididae</taxon>
        <taxon>Aphidini</taxon>
        <taxon>Aphis</taxon>
        <taxon>Aphis</taxon>
    </lineage>
</organism>
<feature type="chain" id="PRO_5026010405" description="Secreted protein" evidence="1">
    <location>
        <begin position="20"/>
        <end position="147"/>
    </location>
</feature>
<dbReference type="EMBL" id="VUJU01000132">
    <property type="protein sequence ID" value="KAF0772802.1"/>
    <property type="molecule type" value="Genomic_DNA"/>
</dbReference>
<keyword evidence="1" id="KW-0732">Signal</keyword>
<evidence type="ECO:0000313" key="3">
    <source>
        <dbReference type="Proteomes" id="UP000478052"/>
    </source>
</evidence>
<evidence type="ECO:0000313" key="2">
    <source>
        <dbReference type="EMBL" id="KAF0772802.1"/>
    </source>
</evidence>
<evidence type="ECO:0008006" key="4">
    <source>
        <dbReference type="Google" id="ProtNLM"/>
    </source>
</evidence>
<dbReference type="OrthoDB" id="10419480at2759"/>
<feature type="signal peptide" evidence="1">
    <location>
        <begin position="1"/>
        <end position="19"/>
    </location>
</feature>
<reference evidence="2 3" key="1">
    <citation type="submission" date="2019-08" db="EMBL/GenBank/DDBJ databases">
        <title>Whole genome of Aphis craccivora.</title>
        <authorList>
            <person name="Voronova N.V."/>
            <person name="Shulinski R.S."/>
            <person name="Bandarenka Y.V."/>
            <person name="Zhorov D.G."/>
            <person name="Warner D."/>
        </authorList>
    </citation>
    <scope>NUCLEOTIDE SEQUENCE [LARGE SCALE GENOMIC DNA]</scope>
    <source>
        <strain evidence="2">180601</strain>
        <tissue evidence="2">Whole Body</tissue>
    </source>
</reference>
<sequence length="147" mass="16705">MQRATAVVLDVIILTSALSRWPAVAVAWDTGRMYGTPMRARLTDVAVWRNRAYACWPRTDASQPVTLLELPWPETDNEQSLSWKPRRPFYADQQVSVSTLRYSIIKCDNIISSLCPLLLTYNNIARFRVRSVVYTIKSPKGSRDATA</sequence>
<name>A0A6G0ZNK3_APHCR</name>
<dbReference type="AlphaFoldDB" id="A0A6G0ZNK3"/>
<gene>
    <name evidence="2" type="ORF">FWK35_00010788</name>
</gene>
<accession>A0A6G0ZNK3</accession>
<dbReference type="Proteomes" id="UP000478052">
    <property type="component" value="Unassembled WGS sequence"/>
</dbReference>
<evidence type="ECO:0000256" key="1">
    <source>
        <dbReference type="SAM" id="SignalP"/>
    </source>
</evidence>
<protein>
    <recommendedName>
        <fullName evidence="4">Secreted protein</fullName>
    </recommendedName>
</protein>
<keyword evidence="3" id="KW-1185">Reference proteome</keyword>
<proteinExistence type="predicted"/>